<evidence type="ECO:0000256" key="5">
    <source>
        <dbReference type="ARBA" id="ARBA00022622"/>
    </source>
</evidence>
<dbReference type="EMBL" id="MU853940">
    <property type="protein sequence ID" value="KAK3935119.1"/>
    <property type="molecule type" value="Genomic_DNA"/>
</dbReference>
<dbReference type="Proteomes" id="UP001303473">
    <property type="component" value="Unassembled WGS sequence"/>
</dbReference>
<evidence type="ECO:0000256" key="6">
    <source>
        <dbReference type="ARBA" id="ARBA00022729"/>
    </source>
</evidence>
<gene>
    <name evidence="12" type="ORF">QBC46DRAFT_398236</name>
</gene>
<keyword evidence="5" id="KW-0472">Membrane</keyword>
<dbReference type="InterPro" id="IPR008427">
    <property type="entry name" value="Extracellular_membr_CFEM_dom"/>
</dbReference>
<evidence type="ECO:0000256" key="4">
    <source>
        <dbReference type="ARBA" id="ARBA00022525"/>
    </source>
</evidence>
<name>A0AAN6RZQ8_9PEZI</name>
<keyword evidence="9" id="KW-0408">Iron</keyword>
<evidence type="ECO:0000313" key="12">
    <source>
        <dbReference type="EMBL" id="KAK3935119.1"/>
    </source>
</evidence>
<keyword evidence="7 9" id="KW-1015">Disulfide bond</keyword>
<evidence type="ECO:0000256" key="7">
    <source>
        <dbReference type="ARBA" id="ARBA00023157"/>
    </source>
</evidence>
<feature type="signal peptide" evidence="10">
    <location>
        <begin position="1"/>
        <end position="19"/>
    </location>
</feature>
<reference evidence="13" key="1">
    <citation type="journal article" date="2023" name="Mol. Phylogenet. Evol.">
        <title>Genome-scale phylogeny and comparative genomics of the fungal order Sordariales.</title>
        <authorList>
            <person name="Hensen N."/>
            <person name="Bonometti L."/>
            <person name="Westerberg I."/>
            <person name="Brannstrom I.O."/>
            <person name="Guillou S."/>
            <person name="Cros-Aarteil S."/>
            <person name="Calhoun S."/>
            <person name="Haridas S."/>
            <person name="Kuo A."/>
            <person name="Mondo S."/>
            <person name="Pangilinan J."/>
            <person name="Riley R."/>
            <person name="LaButti K."/>
            <person name="Andreopoulos B."/>
            <person name="Lipzen A."/>
            <person name="Chen C."/>
            <person name="Yan M."/>
            <person name="Daum C."/>
            <person name="Ng V."/>
            <person name="Clum A."/>
            <person name="Steindorff A."/>
            <person name="Ohm R.A."/>
            <person name="Martin F."/>
            <person name="Silar P."/>
            <person name="Natvig D.O."/>
            <person name="Lalanne C."/>
            <person name="Gautier V."/>
            <person name="Ament-Velasquez S.L."/>
            <person name="Kruys A."/>
            <person name="Hutchinson M.I."/>
            <person name="Powell A.J."/>
            <person name="Barry K."/>
            <person name="Miller A.N."/>
            <person name="Grigoriev I.V."/>
            <person name="Debuchy R."/>
            <person name="Gladieux P."/>
            <person name="Hiltunen Thoren M."/>
            <person name="Johannesson H."/>
        </authorList>
    </citation>
    <scope>NUCLEOTIDE SEQUENCE [LARGE SCALE GENOMIC DNA]</scope>
    <source>
        <strain evidence="13">CBS 340.73</strain>
    </source>
</reference>
<keyword evidence="8" id="KW-0449">Lipoprotein</keyword>
<evidence type="ECO:0000256" key="3">
    <source>
        <dbReference type="ARBA" id="ARBA00010031"/>
    </source>
</evidence>
<feature type="chain" id="PRO_5042977675" description="CFEM domain-containing protein" evidence="10">
    <location>
        <begin position="20"/>
        <end position="194"/>
    </location>
</feature>
<evidence type="ECO:0000256" key="1">
    <source>
        <dbReference type="ARBA" id="ARBA00004589"/>
    </source>
</evidence>
<dbReference type="PROSITE" id="PS52012">
    <property type="entry name" value="CFEM"/>
    <property type="match status" value="1"/>
</dbReference>
<evidence type="ECO:0000256" key="2">
    <source>
        <dbReference type="ARBA" id="ARBA00004613"/>
    </source>
</evidence>
<organism evidence="12 13">
    <name type="scientific">Diplogelasinospora grovesii</name>
    <dbReference type="NCBI Taxonomy" id="303347"/>
    <lineage>
        <taxon>Eukaryota</taxon>
        <taxon>Fungi</taxon>
        <taxon>Dikarya</taxon>
        <taxon>Ascomycota</taxon>
        <taxon>Pezizomycotina</taxon>
        <taxon>Sordariomycetes</taxon>
        <taxon>Sordariomycetidae</taxon>
        <taxon>Sordariales</taxon>
        <taxon>Diplogelasinosporaceae</taxon>
        <taxon>Diplogelasinospora</taxon>
    </lineage>
</organism>
<comment type="caution">
    <text evidence="12">The sequence shown here is derived from an EMBL/GenBank/DDBJ whole genome shotgun (WGS) entry which is preliminary data.</text>
</comment>
<evidence type="ECO:0000256" key="9">
    <source>
        <dbReference type="PROSITE-ProRule" id="PRU01356"/>
    </source>
</evidence>
<evidence type="ECO:0000256" key="8">
    <source>
        <dbReference type="ARBA" id="ARBA00023288"/>
    </source>
</evidence>
<accession>A0AAN6RZQ8</accession>
<keyword evidence="5" id="KW-0325">Glycoprotein</keyword>
<keyword evidence="5" id="KW-0336">GPI-anchor</keyword>
<keyword evidence="13" id="KW-1185">Reference proteome</keyword>
<feature type="disulfide bond" evidence="9">
    <location>
        <begin position="73"/>
        <end position="80"/>
    </location>
</feature>
<keyword evidence="9" id="KW-0479">Metal-binding</keyword>
<dbReference type="GO" id="GO:0098552">
    <property type="term" value="C:side of membrane"/>
    <property type="evidence" value="ECO:0007669"/>
    <property type="project" value="UniProtKB-KW"/>
</dbReference>
<protein>
    <recommendedName>
        <fullName evidence="11">CFEM domain-containing protein</fullName>
    </recommendedName>
</protein>
<keyword evidence="6 10" id="KW-0732">Signal</keyword>
<feature type="domain" description="CFEM" evidence="11">
    <location>
        <begin position="31"/>
        <end position="150"/>
    </location>
</feature>
<evidence type="ECO:0000259" key="11">
    <source>
        <dbReference type="PROSITE" id="PS52012"/>
    </source>
</evidence>
<evidence type="ECO:0000313" key="13">
    <source>
        <dbReference type="Proteomes" id="UP001303473"/>
    </source>
</evidence>
<keyword evidence="9" id="KW-0349">Heme</keyword>
<proteinExistence type="inferred from homology"/>
<comment type="caution">
    <text evidence="9">Lacks conserved residue(s) required for the propagation of feature annotation.</text>
</comment>
<dbReference type="Pfam" id="PF05730">
    <property type="entry name" value="CFEM"/>
    <property type="match status" value="1"/>
</dbReference>
<comment type="similarity">
    <text evidence="3">Belongs to the RBT5 family.</text>
</comment>
<dbReference type="GO" id="GO:0046872">
    <property type="term" value="F:metal ion binding"/>
    <property type="evidence" value="ECO:0007669"/>
    <property type="project" value="UniProtKB-UniRule"/>
</dbReference>
<sequence length="194" mass="18645">MLSLIFLTALPPIFHLAAAQMTAPGSISVLPSSPTVPSSSLATPTATDLPGLVSELPSCAIPCFESSAKEIGCGVTDFSCLCRAGNAASLGLDMVGCLGGGLGGDNKNNCSISSLAAVAASICSAVGDNPNQSQLAAATSIVSAALASAAATGTSTGTGATTSETGKPNSAGRVVDQAAAGMLAVVAGYAVLVL</sequence>
<keyword evidence="4" id="KW-0964">Secreted</keyword>
<dbReference type="AlphaFoldDB" id="A0AAN6RZQ8"/>
<evidence type="ECO:0000256" key="10">
    <source>
        <dbReference type="SAM" id="SignalP"/>
    </source>
</evidence>
<feature type="binding site" description="axial binding residue" evidence="9">
    <location>
        <position position="77"/>
    </location>
    <ligand>
        <name>heme</name>
        <dbReference type="ChEBI" id="CHEBI:30413"/>
    </ligand>
    <ligandPart>
        <name>Fe</name>
        <dbReference type="ChEBI" id="CHEBI:18248"/>
    </ligandPart>
</feature>
<comment type="subcellular location">
    <subcellularLocation>
        <location evidence="1">Membrane</location>
        <topology evidence="1">Lipid-anchor</topology>
        <topology evidence="1">GPI-anchor</topology>
    </subcellularLocation>
    <subcellularLocation>
        <location evidence="2">Secreted</location>
    </subcellularLocation>
</comment>
<dbReference type="GO" id="GO:0005576">
    <property type="term" value="C:extracellular region"/>
    <property type="evidence" value="ECO:0007669"/>
    <property type="project" value="UniProtKB-SubCell"/>
</dbReference>